<feature type="transmembrane region" description="Helical" evidence="7">
    <location>
        <begin position="382"/>
        <end position="401"/>
    </location>
</feature>
<evidence type="ECO:0000313" key="10">
    <source>
        <dbReference type="Proteomes" id="UP001432168"/>
    </source>
</evidence>
<feature type="transmembrane region" description="Helical" evidence="7">
    <location>
        <begin position="252"/>
        <end position="273"/>
    </location>
</feature>
<dbReference type="Proteomes" id="UP001432168">
    <property type="component" value="Chromosome"/>
</dbReference>
<evidence type="ECO:0000256" key="5">
    <source>
        <dbReference type="ARBA" id="ARBA00023136"/>
    </source>
</evidence>
<dbReference type="PANTHER" id="PTHR23513:SF6">
    <property type="entry name" value="MAJOR FACILITATOR SUPERFAMILY ASSOCIATED DOMAIN-CONTAINING PROTEIN"/>
    <property type="match status" value="1"/>
</dbReference>
<evidence type="ECO:0000256" key="3">
    <source>
        <dbReference type="ARBA" id="ARBA00022692"/>
    </source>
</evidence>
<feature type="transmembrane region" description="Helical" evidence="7">
    <location>
        <begin position="40"/>
        <end position="66"/>
    </location>
</feature>
<dbReference type="PROSITE" id="PS50850">
    <property type="entry name" value="MFS"/>
    <property type="match status" value="1"/>
</dbReference>
<feature type="transmembrane region" description="Helical" evidence="7">
    <location>
        <begin position="341"/>
        <end position="362"/>
    </location>
</feature>
<keyword evidence="3 7" id="KW-0812">Transmembrane</keyword>
<dbReference type="InterPro" id="IPR020846">
    <property type="entry name" value="MFS_dom"/>
</dbReference>
<dbReference type="Pfam" id="PF07690">
    <property type="entry name" value="MFS_1"/>
    <property type="match status" value="1"/>
</dbReference>
<dbReference type="CDD" id="cd06173">
    <property type="entry name" value="MFS_MefA_like"/>
    <property type="match status" value="1"/>
</dbReference>
<proteinExistence type="predicted"/>
<keyword evidence="5 7" id="KW-0472">Membrane</keyword>
<dbReference type="SUPFAM" id="SSF103473">
    <property type="entry name" value="MFS general substrate transporter"/>
    <property type="match status" value="1"/>
</dbReference>
<reference evidence="9" key="1">
    <citation type="submission" date="2022-10" db="EMBL/GenBank/DDBJ databases">
        <title>The complete genomes of actinobacterial strains from the NBC collection.</title>
        <authorList>
            <person name="Joergensen T.S."/>
            <person name="Alvarez Arevalo M."/>
            <person name="Sterndorff E.B."/>
            <person name="Faurdal D."/>
            <person name="Vuksanovic O."/>
            <person name="Mourched A.-S."/>
            <person name="Charusanti P."/>
            <person name="Shaw S."/>
            <person name="Blin K."/>
            <person name="Weber T."/>
        </authorList>
    </citation>
    <scope>NUCLEOTIDE SEQUENCE</scope>
    <source>
        <strain evidence="9">NBC_00686</strain>
    </source>
</reference>
<feature type="transmembrane region" description="Helical" evidence="7">
    <location>
        <begin position="198"/>
        <end position="216"/>
    </location>
</feature>
<name>A0ABZ1WR66_9ACTN</name>
<comment type="subcellular location">
    <subcellularLocation>
        <location evidence="1">Cell membrane</location>
        <topology evidence="1">Multi-pass membrane protein</topology>
    </subcellularLocation>
</comment>
<keyword evidence="4 7" id="KW-1133">Transmembrane helix</keyword>
<evidence type="ECO:0000259" key="8">
    <source>
        <dbReference type="PROSITE" id="PS50850"/>
    </source>
</evidence>
<dbReference type="InterPro" id="IPR011701">
    <property type="entry name" value="MFS"/>
</dbReference>
<feature type="transmembrane region" description="Helical" evidence="7">
    <location>
        <begin position="315"/>
        <end position="335"/>
    </location>
</feature>
<evidence type="ECO:0000256" key="4">
    <source>
        <dbReference type="ARBA" id="ARBA00022989"/>
    </source>
</evidence>
<evidence type="ECO:0000313" key="9">
    <source>
        <dbReference type="EMBL" id="WUT42031.1"/>
    </source>
</evidence>
<feature type="region of interest" description="Disordered" evidence="6">
    <location>
        <begin position="1"/>
        <end position="28"/>
    </location>
</feature>
<keyword evidence="10" id="KW-1185">Reference proteome</keyword>
<evidence type="ECO:0000256" key="6">
    <source>
        <dbReference type="SAM" id="MobiDB-lite"/>
    </source>
</evidence>
<feature type="transmembrane region" description="Helical" evidence="7">
    <location>
        <begin position="407"/>
        <end position="431"/>
    </location>
</feature>
<sequence length="452" mass="46829">MGWWRVDQKTARTTKQKTSRKAVPETVVPESGPARQDFRWYWLGQSVSVLGHQMAIFLFPTIAIVMFHASGLWVGALNAVGTAAYPVLGLFAGVLMDRRRRRPAMLLATVGTMLALAWIPFAAALGTMGMADLCLAALAAGAFGVLYDVANQSHLPTLLPREMLARANARLEVSTSLALLGSPALGGLLSQALSGTSALAVIAGSFLIPVMTLLRLRTPEPPAPPRRPGASLFAEMKAGVLALWRHPLLRPATVAAVIRNLGNTAASTVSLLFAYRTLKFDPGTVGVLFTLVGLGGVAGAWTADRMLARFGLGRTLIAASASGVLWVAAPLALWLPALPTLIVVGASASVWVPVWNATVTTLRQSVTRPDLLGRVHATSRTINFCAIPLGALLGGALADLLGGAMGAAAGTGTALALAGLTALGAVAALACSPLRTVRNIPGVDEGEPGEAG</sequence>
<dbReference type="InterPro" id="IPR036259">
    <property type="entry name" value="MFS_trans_sf"/>
</dbReference>
<dbReference type="PANTHER" id="PTHR23513">
    <property type="entry name" value="INTEGRAL MEMBRANE EFFLUX PROTEIN-RELATED"/>
    <property type="match status" value="1"/>
</dbReference>
<dbReference type="EMBL" id="CP109011">
    <property type="protein sequence ID" value="WUT42031.1"/>
    <property type="molecule type" value="Genomic_DNA"/>
</dbReference>
<feature type="transmembrane region" description="Helical" evidence="7">
    <location>
        <begin position="104"/>
        <end position="124"/>
    </location>
</feature>
<accession>A0ABZ1WR66</accession>
<dbReference type="RefSeq" id="WP_329260367.1">
    <property type="nucleotide sequence ID" value="NZ_CP109011.1"/>
</dbReference>
<feature type="domain" description="Major facilitator superfamily (MFS) profile" evidence="8">
    <location>
        <begin position="37"/>
        <end position="436"/>
    </location>
</feature>
<dbReference type="Gene3D" id="1.20.1250.20">
    <property type="entry name" value="MFS general substrate transporter like domains"/>
    <property type="match status" value="1"/>
</dbReference>
<evidence type="ECO:0000256" key="7">
    <source>
        <dbReference type="SAM" id="Phobius"/>
    </source>
</evidence>
<evidence type="ECO:0000256" key="2">
    <source>
        <dbReference type="ARBA" id="ARBA00022475"/>
    </source>
</evidence>
<evidence type="ECO:0000256" key="1">
    <source>
        <dbReference type="ARBA" id="ARBA00004651"/>
    </source>
</evidence>
<organism evidence="9 10">
    <name type="scientific">Streptomyces pseudovenezuelae</name>
    <dbReference type="NCBI Taxonomy" id="67350"/>
    <lineage>
        <taxon>Bacteria</taxon>
        <taxon>Bacillati</taxon>
        <taxon>Actinomycetota</taxon>
        <taxon>Actinomycetes</taxon>
        <taxon>Kitasatosporales</taxon>
        <taxon>Streptomycetaceae</taxon>
        <taxon>Streptomyces</taxon>
        <taxon>Streptomyces aurantiacus group</taxon>
    </lineage>
</organism>
<feature type="transmembrane region" description="Helical" evidence="7">
    <location>
        <begin position="72"/>
        <end position="92"/>
    </location>
</feature>
<feature type="compositionally biased region" description="Basic and acidic residues" evidence="6">
    <location>
        <begin position="1"/>
        <end position="10"/>
    </location>
</feature>
<gene>
    <name evidence="9" type="ORF">OG929_06990</name>
</gene>
<feature type="transmembrane region" description="Helical" evidence="7">
    <location>
        <begin position="285"/>
        <end position="303"/>
    </location>
</feature>
<keyword evidence="2" id="KW-1003">Cell membrane</keyword>
<protein>
    <submittedName>
        <fullName evidence="9">MFS transporter</fullName>
    </submittedName>
</protein>